<keyword evidence="16" id="KW-1185">Reference proteome</keyword>
<dbReference type="InterPro" id="IPR045050">
    <property type="entry name" value="Synaptotagmin_plant"/>
</dbReference>
<dbReference type="InterPro" id="IPR000008">
    <property type="entry name" value="C2_dom"/>
</dbReference>
<keyword evidence="4 12" id="KW-0812">Transmembrane</keyword>
<dbReference type="PANTHER" id="PTHR10774">
    <property type="entry name" value="EXTENDED SYNAPTOTAGMIN-RELATED"/>
    <property type="match status" value="1"/>
</dbReference>
<dbReference type="GO" id="GO:0016020">
    <property type="term" value="C:membrane"/>
    <property type="evidence" value="ECO:0007669"/>
    <property type="project" value="UniProtKB-SubCell"/>
</dbReference>
<keyword evidence="11 12" id="KW-0472">Membrane</keyword>
<dbReference type="Gene3D" id="2.60.40.150">
    <property type="entry name" value="C2 domain"/>
    <property type="match status" value="1"/>
</dbReference>
<evidence type="ECO:0000256" key="5">
    <source>
        <dbReference type="ARBA" id="ARBA00022723"/>
    </source>
</evidence>
<evidence type="ECO:0000256" key="8">
    <source>
        <dbReference type="ARBA" id="ARBA00022989"/>
    </source>
</evidence>
<dbReference type="Pfam" id="PF00168">
    <property type="entry name" value="C2"/>
    <property type="match status" value="1"/>
</dbReference>
<evidence type="ECO:0000313" key="15">
    <source>
        <dbReference type="EMBL" id="GMI66905.1"/>
    </source>
</evidence>
<dbReference type="PROSITE" id="PS50004">
    <property type="entry name" value="C2"/>
    <property type="match status" value="1"/>
</dbReference>
<gene>
    <name evidence="15" type="ORF">HRI_000359800</name>
</gene>
<keyword evidence="8 12" id="KW-1133">Transmembrane helix</keyword>
<dbReference type="Pfam" id="PF17047">
    <property type="entry name" value="SMP_LBD"/>
    <property type="match status" value="1"/>
</dbReference>
<dbReference type="PROSITE" id="PS51847">
    <property type="entry name" value="SMP"/>
    <property type="match status" value="1"/>
</dbReference>
<organism evidence="15 16">
    <name type="scientific">Hibiscus trionum</name>
    <name type="common">Flower of an hour</name>
    <dbReference type="NCBI Taxonomy" id="183268"/>
    <lineage>
        <taxon>Eukaryota</taxon>
        <taxon>Viridiplantae</taxon>
        <taxon>Streptophyta</taxon>
        <taxon>Embryophyta</taxon>
        <taxon>Tracheophyta</taxon>
        <taxon>Spermatophyta</taxon>
        <taxon>Magnoliopsida</taxon>
        <taxon>eudicotyledons</taxon>
        <taxon>Gunneridae</taxon>
        <taxon>Pentapetalae</taxon>
        <taxon>rosids</taxon>
        <taxon>malvids</taxon>
        <taxon>Malvales</taxon>
        <taxon>Malvaceae</taxon>
        <taxon>Malvoideae</taxon>
        <taxon>Hibiscus</taxon>
    </lineage>
</organism>
<accession>A0A9W7LKS2</accession>
<evidence type="ECO:0000259" key="14">
    <source>
        <dbReference type="PROSITE" id="PS51847"/>
    </source>
</evidence>
<dbReference type="Proteomes" id="UP001165190">
    <property type="component" value="Unassembled WGS sequence"/>
</dbReference>
<name>A0A9W7LKS2_HIBTR</name>
<reference evidence="15" key="1">
    <citation type="submission" date="2023-05" db="EMBL/GenBank/DDBJ databases">
        <title>Genome and transcriptome analyses reveal genes involved in the formation of fine ridges on petal epidermal cells in Hibiscus trionum.</title>
        <authorList>
            <person name="Koshimizu S."/>
            <person name="Masuda S."/>
            <person name="Ishii T."/>
            <person name="Shirasu K."/>
            <person name="Hoshino A."/>
            <person name="Arita M."/>
        </authorList>
    </citation>
    <scope>NUCLEOTIDE SEQUENCE</scope>
    <source>
        <strain evidence="15">Hamamatsu line</strain>
    </source>
</reference>
<protein>
    <submittedName>
        <fullName evidence="15">Calcium-dependent lipid-binding protein, Synaptotagmin 7</fullName>
    </submittedName>
</protein>
<evidence type="ECO:0000256" key="11">
    <source>
        <dbReference type="ARBA" id="ARBA00023136"/>
    </source>
</evidence>
<dbReference type="CDD" id="cd21677">
    <property type="entry name" value="SMP_SYT"/>
    <property type="match status" value="1"/>
</dbReference>
<evidence type="ECO:0000256" key="3">
    <source>
        <dbReference type="ARBA" id="ARBA00022448"/>
    </source>
</evidence>
<dbReference type="InterPro" id="IPR039010">
    <property type="entry name" value="Synaptotagmin_SMP"/>
</dbReference>
<dbReference type="PANTHER" id="PTHR10774:SF190">
    <property type="entry name" value="C2 CALCIUM_LIPID-BINDING ENDONUCLEASE_EXONUCLEASE_PHOSPHATASE-RELATED"/>
    <property type="match status" value="1"/>
</dbReference>
<evidence type="ECO:0000259" key="13">
    <source>
        <dbReference type="PROSITE" id="PS50004"/>
    </source>
</evidence>
<keyword evidence="10" id="KW-0446">Lipid-binding</keyword>
<evidence type="ECO:0000256" key="12">
    <source>
        <dbReference type="SAM" id="Phobius"/>
    </source>
</evidence>
<keyword evidence="6" id="KW-0677">Repeat</keyword>
<evidence type="ECO:0000256" key="9">
    <source>
        <dbReference type="ARBA" id="ARBA00023055"/>
    </source>
</evidence>
<keyword evidence="3" id="KW-0813">Transport</keyword>
<keyword evidence="5" id="KW-0479">Metal-binding</keyword>
<feature type="transmembrane region" description="Helical" evidence="12">
    <location>
        <begin position="6"/>
        <end position="25"/>
    </location>
</feature>
<dbReference type="GO" id="GO:0006869">
    <property type="term" value="P:lipid transport"/>
    <property type="evidence" value="ECO:0007669"/>
    <property type="project" value="UniProtKB-KW"/>
</dbReference>
<dbReference type="GO" id="GO:0008289">
    <property type="term" value="F:lipid binding"/>
    <property type="evidence" value="ECO:0007669"/>
    <property type="project" value="UniProtKB-KW"/>
</dbReference>
<evidence type="ECO:0000313" key="16">
    <source>
        <dbReference type="Proteomes" id="UP001165190"/>
    </source>
</evidence>
<dbReference type="EMBL" id="BSYR01000004">
    <property type="protein sequence ID" value="GMI66905.1"/>
    <property type="molecule type" value="Genomic_DNA"/>
</dbReference>
<dbReference type="GO" id="GO:0005783">
    <property type="term" value="C:endoplasmic reticulum"/>
    <property type="evidence" value="ECO:0007669"/>
    <property type="project" value="TreeGrafter"/>
</dbReference>
<dbReference type="CDD" id="cd00030">
    <property type="entry name" value="C2"/>
    <property type="match status" value="1"/>
</dbReference>
<comment type="subcellular location">
    <subcellularLocation>
        <location evidence="1">Membrane</location>
        <topology evidence="1">Single-pass membrane protein</topology>
    </subcellularLocation>
</comment>
<evidence type="ECO:0000256" key="7">
    <source>
        <dbReference type="ARBA" id="ARBA00022837"/>
    </source>
</evidence>
<dbReference type="SUPFAM" id="SSF49562">
    <property type="entry name" value="C2 domain (Calcium/lipid-binding domain, CaLB)"/>
    <property type="match status" value="1"/>
</dbReference>
<dbReference type="InterPro" id="IPR035892">
    <property type="entry name" value="C2_domain_sf"/>
</dbReference>
<dbReference type="InterPro" id="IPR031468">
    <property type="entry name" value="SMP_LBD"/>
</dbReference>
<evidence type="ECO:0000256" key="1">
    <source>
        <dbReference type="ARBA" id="ARBA00004167"/>
    </source>
</evidence>
<proteinExistence type="inferred from homology"/>
<evidence type="ECO:0000256" key="2">
    <source>
        <dbReference type="ARBA" id="ARBA00006996"/>
    </source>
</evidence>
<dbReference type="AlphaFoldDB" id="A0A9W7LKS2"/>
<dbReference type="SMART" id="SM00239">
    <property type="entry name" value="C2"/>
    <property type="match status" value="1"/>
</dbReference>
<comment type="caution">
    <text evidence="15">The sequence shown here is derived from an EMBL/GenBank/DDBJ whole genome shotgun (WGS) entry which is preliminary data.</text>
</comment>
<evidence type="ECO:0000256" key="4">
    <source>
        <dbReference type="ARBA" id="ARBA00022692"/>
    </source>
</evidence>
<dbReference type="OrthoDB" id="67700at2759"/>
<evidence type="ECO:0000256" key="6">
    <source>
        <dbReference type="ARBA" id="ARBA00022737"/>
    </source>
</evidence>
<dbReference type="GO" id="GO:0046872">
    <property type="term" value="F:metal ion binding"/>
    <property type="evidence" value="ECO:0007669"/>
    <property type="project" value="UniProtKB-KW"/>
</dbReference>
<keyword evidence="7" id="KW-0106">Calcium</keyword>
<feature type="domain" description="C2" evidence="13">
    <location>
        <begin position="324"/>
        <end position="437"/>
    </location>
</feature>
<feature type="domain" description="SMP-LTD" evidence="14">
    <location>
        <begin position="66"/>
        <end position="248"/>
    </location>
</feature>
<evidence type="ECO:0000256" key="10">
    <source>
        <dbReference type="ARBA" id="ARBA00023121"/>
    </source>
</evidence>
<sequence>MAMVSGFLMGMILGILLMAAWAYMMTYRSIMRITKAAYIKAFSALNREGLQKICGDNYPEWISFPVYEQVEWLNKQISKLWPCIAEATSAIIKESIEPLLEEYRPPGVASIKFIRLSLGTVAPKIEGIHVQSLKKGQITMDIDFRWESDQSIILGVELPRSSTSIPVQLKDLRISTVIRVIFQLTEELPCISAVGVSLLSEPKPRIDFSVKAEGSLTAIPGISDMISHILNVVESFTAIPGVSDMINQSLKAVESFKAVPGISHVIDNTLEAVESFRAVPGISYIIDNTMNVVDRSLTAIPGISNVVNTIATHMLQWPKRVVVPIGSVPVDTSELELKPEGELTVKVVEANDLDMSNKSRPYAVAYIRPLFKFKTEVIKNNLNPIWNETFELIAEDKHTQELTVEVFDQGIVLAKRLGIAKFSLSELEPGKQTEATRTLKDKDNKNVGSCTVKLLYHQFSKEEQLVAFEEERRALKEVGVKRSMKAALNKAFPSVGYRVGRVRKVGTGLTNAGKFIGKTLTQGIPTKVGPQLTE</sequence>
<keyword evidence="9" id="KW-0445">Lipid transport</keyword>
<comment type="similarity">
    <text evidence="2">Belongs to the synaptotagmin family.</text>
</comment>